<organism evidence="2 3">
    <name type="scientific">Bemisia tabaci</name>
    <name type="common">Sweetpotato whitefly</name>
    <name type="synonym">Aleurodes tabaci</name>
    <dbReference type="NCBI Taxonomy" id="7038"/>
    <lineage>
        <taxon>Eukaryota</taxon>
        <taxon>Metazoa</taxon>
        <taxon>Ecdysozoa</taxon>
        <taxon>Arthropoda</taxon>
        <taxon>Hexapoda</taxon>
        <taxon>Insecta</taxon>
        <taxon>Pterygota</taxon>
        <taxon>Neoptera</taxon>
        <taxon>Paraneoptera</taxon>
        <taxon>Hemiptera</taxon>
        <taxon>Sternorrhyncha</taxon>
        <taxon>Aleyrodoidea</taxon>
        <taxon>Aleyrodidae</taxon>
        <taxon>Aleyrodinae</taxon>
        <taxon>Bemisia</taxon>
    </lineage>
</organism>
<dbReference type="PANTHER" id="PTHR34825:SF1">
    <property type="entry name" value="AAA-ATPASE-LIKE DOMAIN-CONTAINING PROTEIN"/>
    <property type="match status" value="1"/>
</dbReference>
<dbReference type="Proteomes" id="UP001152759">
    <property type="component" value="Chromosome 2"/>
</dbReference>
<feature type="domain" description="AAA-ATPase-like" evidence="1">
    <location>
        <begin position="33"/>
        <end position="178"/>
    </location>
</feature>
<evidence type="ECO:0000313" key="3">
    <source>
        <dbReference type="Proteomes" id="UP001152759"/>
    </source>
</evidence>
<evidence type="ECO:0000259" key="1">
    <source>
        <dbReference type="Pfam" id="PF09820"/>
    </source>
</evidence>
<dbReference type="AlphaFoldDB" id="A0A9P0CBQ2"/>
<accession>A0A9P0CBQ2</accession>
<protein>
    <recommendedName>
        <fullName evidence="1">AAA-ATPase-like domain-containing protein</fullName>
    </recommendedName>
</protein>
<proteinExistence type="predicted"/>
<reference evidence="2" key="1">
    <citation type="submission" date="2021-12" db="EMBL/GenBank/DDBJ databases">
        <authorList>
            <person name="King R."/>
        </authorList>
    </citation>
    <scope>NUCLEOTIDE SEQUENCE</scope>
</reference>
<dbReference type="EMBL" id="OU963863">
    <property type="protein sequence ID" value="CAH0765080.1"/>
    <property type="molecule type" value="Genomic_DNA"/>
</dbReference>
<evidence type="ECO:0000313" key="2">
    <source>
        <dbReference type="EMBL" id="CAH0765080.1"/>
    </source>
</evidence>
<name>A0A9P0CBQ2_BEMTA</name>
<gene>
    <name evidence="2" type="ORF">BEMITA_LOCUS3353</name>
</gene>
<dbReference type="Pfam" id="PF09820">
    <property type="entry name" value="AAA-ATPase_like"/>
    <property type="match status" value="1"/>
</dbReference>
<sequence>MLSAMCSTNGLRPITRPSDRLNIYREDPTFFQEHFANYMVLKMDFADIKMQSLREFIHSFRRMVNRLFSEHPYLLRSPKLRRSDHQKFEKYSFPRCQMSHKDLASGGRVLSQLLFKHFRKQSILLVDNVDAPAASLALCQDTSNVAHILTVISKFIAKLLRNNHQVYRALFTGVLTVADVYTREADTLDHRPVFGDARIGPYFGLTDHEVRELMVKSIRHDKLDEARRMFGGYKIKDSRESLFNTKSVTKFAADGEYSRGIKTPPYLLELKPIFEYDIFGKVIEDSLEGETPVTLRLQFKEKHLYMLKPLLDANLLRKQSKDHLLGLQYKLFQYLLEYGYYTVRDYVSNNAVRVIVPNLEMKSELKRLIYTRKFFVDKFRIEESTLADYLMAIDMLTKNRTSFETLCASVAGIFAHNMPERSFEVQGPLLAYPALCPGAFEEVYSELHSERDRPADVFIRRNDGAAIVIGLTLDGDPFESLKQIIGRGYYKERVERSRRKIYIGVNVDTNNRCLISYLWNSEDLANAENVSFTADVRSHEYGSCPSSTDRLQ</sequence>
<keyword evidence="3" id="KW-1185">Reference proteome</keyword>
<dbReference type="PANTHER" id="PTHR34825">
    <property type="entry name" value="CONSERVED PROTEIN, WITH A WEAK D-GALACTARATE DEHYDRATASE/ALTRONATE HYDROLASE DOMAIN"/>
    <property type="match status" value="1"/>
</dbReference>
<dbReference type="InterPro" id="IPR018631">
    <property type="entry name" value="AAA-ATPase-like_dom"/>
</dbReference>
<dbReference type="KEGG" id="btab:109031848"/>